<evidence type="ECO:0000256" key="2">
    <source>
        <dbReference type="ARBA" id="ARBA00022692"/>
    </source>
</evidence>
<evidence type="ECO:0000313" key="7">
    <source>
        <dbReference type="EMBL" id="KKY15286.1"/>
    </source>
</evidence>
<evidence type="ECO:0000256" key="5">
    <source>
        <dbReference type="SAM" id="MobiDB-lite"/>
    </source>
</evidence>
<dbReference type="GO" id="GO:0046873">
    <property type="term" value="F:metal ion transmembrane transporter activity"/>
    <property type="evidence" value="ECO:0007669"/>
    <property type="project" value="InterPro"/>
</dbReference>
<feature type="transmembrane region" description="Helical" evidence="6">
    <location>
        <begin position="627"/>
        <end position="645"/>
    </location>
</feature>
<proteinExistence type="predicted"/>
<protein>
    <submittedName>
        <fullName evidence="7">Putative mg2+ transporter zinc transport protein</fullName>
    </submittedName>
</protein>
<comment type="caution">
    <text evidence="7">The sequence shown here is derived from an EMBL/GenBank/DDBJ whole genome shotgun (WGS) entry which is preliminary data.</text>
</comment>
<evidence type="ECO:0000256" key="3">
    <source>
        <dbReference type="ARBA" id="ARBA00022989"/>
    </source>
</evidence>
<feature type="region of interest" description="Disordered" evidence="5">
    <location>
        <begin position="172"/>
        <end position="194"/>
    </location>
</feature>
<reference evidence="7 8" key="1">
    <citation type="submission" date="2015-05" db="EMBL/GenBank/DDBJ databases">
        <title>Distinctive expansion of gene families associated with plant cell wall degradation and secondary metabolism in the genomes of grapevine trunk pathogens.</title>
        <authorList>
            <person name="Lawrence D.P."/>
            <person name="Travadon R."/>
            <person name="Rolshausen P.E."/>
            <person name="Baumgartner K."/>
        </authorList>
    </citation>
    <scope>NUCLEOTIDE SEQUENCE [LARGE SCALE GENOMIC DNA]</scope>
    <source>
        <strain evidence="7">UCRPC4</strain>
    </source>
</reference>
<feature type="transmembrane region" description="Helical" evidence="6">
    <location>
        <begin position="598"/>
        <end position="621"/>
    </location>
</feature>
<reference evidence="7 8" key="2">
    <citation type="submission" date="2015-05" db="EMBL/GenBank/DDBJ databases">
        <authorList>
            <person name="Morales-Cruz A."/>
            <person name="Amrine K.C."/>
            <person name="Cantu D."/>
        </authorList>
    </citation>
    <scope>NUCLEOTIDE SEQUENCE [LARGE SCALE GENOMIC DNA]</scope>
    <source>
        <strain evidence="7">UCRPC4</strain>
    </source>
</reference>
<feature type="compositionally biased region" description="Polar residues" evidence="5">
    <location>
        <begin position="739"/>
        <end position="748"/>
    </location>
</feature>
<dbReference type="GO" id="GO:0016020">
    <property type="term" value="C:membrane"/>
    <property type="evidence" value="ECO:0007669"/>
    <property type="project" value="UniProtKB-SubCell"/>
</dbReference>
<dbReference type="InterPro" id="IPR050829">
    <property type="entry name" value="CorA_MIT"/>
</dbReference>
<keyword evidence="4 6" id="KW-0472">Membrane</keyword>
<dbReference type="Pfam" id="PF01544">
    <property type="entry name" value="CorA"/>
    <property type="match status" value="1"/>
</dbReference>
<name>A0A0G2DYT5_PHACM</name>
<keyword evidence="8" id="KW-1185">Reference proteome</keyword>
<evidence type="ECO:0000256" key="1">
    <source>
        <dbReference type="ARBA" id="ARBA00004141"/>
    </source>
</evidence>
<dbReference type="PANTHER" id="PTHR47685:SF1">
    <property type="entry name" value="MAGNESIUM TRANSPORT PROTEIN CORA"/>
    <property type="match status" value="1"/>
</dbReference>
<keyword evidence="3 6" id="KW-1133">Transmembrane helix</keyword>
<dbReference type="PANTHER" id="PTHR47685">
    <property type="entry name" value="MAGNESIUM TRANSPORT PROTEIN CORA"/>
    <property type="match status" value="1"/>
</dbReference>
<dbReference type="EMBL" id="LCWF01000191">
    <property type="protein sequence ID" value="KKY15286.1"/>
    <property type="molecule type" value="Genomic_DNA"/>
</dbReference>
<dbReference type="InterPro" id="IPR045863">
    <property type="entry name" value="CorA_TM1_TM2"/>
</dbReference>
<evidence type="ECO:0000313" key="8">
    <source>
        <dbReference type="Proteomes" id="UP000053317"/>
    </source>
</evidence>
<dbReference type="SUPFAM" id="SSF144083">
    <property type="entry name" value="Magnesium transport protein CorA, transmembrane region"/>
    <property type="match status" value="1"/>
</dbReference>
<evidence type="ECO:0000256" key="4">
    <source>
        <dbReference type="ARBA" id="ARBA00023136"/>
    </source>
</evidence>
<gene>
    <name evidence="7" type="ORF">UCRPC4_g06397</name>
</gene>
<accession>A0A0G2DYT5</accession>
<feature type="region of interest" description="Disordered" evidence="5">
    <location>
        <begin position="727"/>
        <end position="838"/>
    </location>
</feature>
<organism evidence="7 8">
    <name type="scientific">Phaeomoniella chlamydospora</name>
    <name type="common">Phaeoacremonium chlamydosporum</name>
    <dbReference type="NCBI Taxonomy" id="158046"/>
    <lineage>
        <taxon>Eukaryota</taxon>
        <taxon>Fungi</taxon>
        <taxon>Dikarya</taxon>
        <taxon>Ascomycota</taxon>
        <taxon>Pezizomycotina</taxon>
        <taxon>Eurotiomycetes</taxon>
        <taxon>Chaetothyriomycetidae</taxon>
        <taxon>Phaeomoniellales</taxon>
        <taxon>Phaeomoniellaceae</taxon>
        <taxon>Phaeomoniella</taxon>
    </lineage>
</organism>
<dbReference type="Gene3D" id="1.20.58.340">
    <property type="entry name" value="Magnesium transport protein CorA, transmembrane region"/>
    <property type="match status" value="1"/>
</dbReference>
<evidence type="ECO:0000256" key="6">
    <source>
        <dbReference type="SAM" id="Phobius"/>
    </source>
</evidence>
<dbReference type="AlphaFoldDB" id="A0A0G2DYT5"/>
<dbReference type="Proteomes" id="UP000053317">
    <property type="component" value="Unassembled WGS sequence"/>
</dbReference>
<dbReference type="OrthoDB" id="5430750at2759"/>
<feature type="compositionally biased region" description="Polar residues" evidence="5">
    <location>
        <begin position="755"/>
        <end position="779"/>
    </location>
</feature>
<sequence>MALTDEAVRDLISQIKADQEALRQQLNADREAFIGAFKSLQETLLQTVTAPQQGITPTQSLSNVTTAVPSIQSGIIAPNFDPALRQRRLTGSNSTRQELDRVATRSVFSGTTGATGEDESDSGDDESFFVQQTLPKEELDEDAFRNHLKEHPWNPESKRILESVIDEPNSLDRQGLFEGSQSTNESPEKNAHGTVYDVGTDGSALMVRTDPKDPSQGIWQSLSKMNHDLSKRQAVGRIAIFREPSPVLFAAIHYAMKSHFDMDEIYKLLSDESPSKAYMMNCFEKDTRRQRSFVFCLKYYTIVGDERKPMSWQYADKDLRPTPTHIPLSTCCSVVGLSLSGDPIRTVKSKSRRASVRHGRVYDPFAPWRVLNIQCYPDWKSTVDDHESNRHYVNGPEAFLVTLITEYRDAQKRFLEINKKIVALTTPPVSVRETSKSCLVFDLEPSGCITDNQKVDFMFNSSSRDELLFEDENYTFSRRYFWAFQTLATMNDKIEDMVAAYNDTFTDDVWTGKNKLLWPGEKDQSSRFSNWRTKMGKLRKEFEQEIRGLEQVRQMNIREQRDIDSLREQLFSGTSVLESRKSVEQTTITVQQGHNIKLLTLVTIFFLPLTFTTSIFGMTNMPPDDNFVPFGIVTVIICMPTYLMIASLNTHKGYRWWQNRILDVYHKFLQFCHFIWLKIIRDEEKAQRIWARMAEVVEQRDGDNGDPSRPRPRLRTQTTLAAMAARNAEAEGRLAPRPSLSNRQQRISSIKFPDSITNPPVRSSTAVTEYELQSSSSTPPVADNANIPDTRPLGRASTGLPSARAGGRNQSKEFQKKNWISRTLSDRWEKGQRRHLPV</sequence>
<feature type="compositionally biased region" description="Acidic residues" evidence="5">
    <location>
        <begin position="116"/>
        <end position="126"/>
    </location>
</feature>
<dbReference type="InterPro" id="IPR002523">
    <property type="entry name" value="MgTranspt_CorA/ZnTranspt_ZntB"/>
</dbReference>
<keyword evidence="2 6" id="KW-0812">Transmembrane</keyword>
<comment type="subcellular location">
    <subcellularLocation>
        <location evidence="1">Membrane</location>
        <topology evidence="1">Multi-pass membrane protein</topology>
    </subcellularLocation>
</comment>
<feature type="region of interest" description="Disordered" evidence="5">
    <location>
        <begin position="90"/>
        <end position="126"/>
    </location>
</feature>